<feature type="compositionally biased region" description="Low complexity" evidence="3">
    <location>
        <begin position="133"/>
        <end position="142"/>
    </location>
</feature>
<dbReference type="InterPro" id="IPR051217">
    <property type="entry name" value="Insect_Cuticle_Struc_Prot"/>
</dbReference>
<dbReference type="InterPro" id="IPR031311">
    <property type="entry name" value="CHIT_BIND_RR_consensus"/>
</dbReference>
<feature type="compositionally biased region" description="Low complexity" evidence="3">
    <location>
        <begin position="54"/>
        <end position="68"/>
    </location>
</feature>
<feature type="compositionally biased region" description="Basic residues" evidence="3">
    <location>
        <begin position="160"/>
        <end position="171"/>
    </location>
</feature>
<dbReference type="Proteomes" id="UP000515158">
    <property type="component" value="Unplaced"/>
</dbReference>
<feature type="chain" id="PRO_5028130179" evidence="4">
    <location>
        <begin position="20"/>
        <end position="550"/>
    </location>
</feature>
<dbReference type="GeneID" id="117651970"/>
<dbReference type="GO" id="GO:0031012">
    <property type="term" value="C:extracellular matrix"/>
    <property type="evidence" value="ECO:0007669"/>
    <property type="project" value="TreeGrafter"/>
</dbReference>
<dbReference type="GO" id="GO:0005615">
    <property type="term" value="C:extracellular space"/>
    <property type="evidence" value="ECO:0007669"/>
    <property type="project" value="TreeGrafter"/>
</dbReference>
<dbReference type="RefSeq" id="XP_034252487.1">
    <property type="nucleotide sequence ID" value="XM_034396596.1"/>
</dbReference>
<protein>
    <submittedName>
        <fullName evidence="6">Uncharacterized protein LOC117651970</fullName>
    </submittedName>
</protein>
<evidence type="ECO:0000313" key="5">
    <source>
        <dbReference type="Proteomes" id="UP000515158"/>
    </source>
</evidence>
<keyword evidence="1 2" id="KW-0193">Cuticle</keyword>
<feature type="compositionally biased region" description="Polar residues" evidence="3">
    <location>
        <begin position="147"/>
        <end position="159"/>
    </location>
</feature>
<feature type="region of interest" description="Disordered" evidence="3">
    <location>
        <begin position="29"/>
        <end position="183"/>
    </location>
</feature>
<dbReference type="AlphaFoldDB" id="A0A6P9A3Q3"/>
<keyword evidence="4" id="KW-0732">Signal</keyword>
<proteinExistence type="predicted"/>
<dbReference type="InterPro" id="IPR000618">
    <property type="entry name" value="Insect_cuticle"/>
</dbReference>
<dbReference type="PANTHER" id="PTHR12236:SF79">
    <property type="entry name" value="CUTICULAR PROTEIN 50CB-RELATED"/>
    <property type="match status" value="1"/>
</dbReference>
<dbReference type="InParanoid" id="A0A6P9A3Q3"/>
<dbReference type="PROSITE" id="PS51155">
    <property type="entry name" value="CHIT_BIND_RR_2"/>
    <property type="match status" value="1"/>
</dbReference>
<name>A0A6P9A3Q3_THRPL</name>
<feature type="signal peptide" evidence="4">
    <location>
        <begin position="1"/>
        <end position="19"/>
    </location>
</feature>
<dbReference type="KEGG" id="tpal:117651970"/>
<sequence length="550" mass="59668">MARYMQLAVLVAALSALCAVDVLTASIDSSGAPRGADAADAAKTISPSGDGVPAATGEAAAKADAVAAAEEDADHVRDKRRLPDPGFIIPATPMGFSKNGQPAQQATPAQPQEARSERQPTPSTPSQAERKTSSMAASASSAYPTRGSYSYADSVTAQTRQKKAPALHKSGKPVPGSREAPLGREEHVRALKSFLEQTRKLGVPDEQALKLLDKELAKAKRQGPAYRPVYHATPLKPYGALINFNQAPYEKHQLKGMKPIKEQQNDIPPPNKPIVVESDRQILGAKATPSPAPIPGQHTEALVTPNGPLRVSVPKQIEPQHLLQSSQKFNPVQLSGPLSGAQHSYQTISLPVASYKPEEAYQTLQSLDHSQYLQATPIEQTVDSETPVSLEAMHSYPAPEQHIIGAPIQHEHVISTVAAPQVTVEEVHQPVYVYRQEEVKIPPPQAEVHVELPAKQVIHEPVHQGGLYHDQKEHPEEYASQYRFGYRVRDQHAGNDFGHAETRDGKMTKGEYFVTLPDGRLQSVKYWADQGGYHAQISYTSHAAHPAPAH</sequence>
<dbReference type="PANTHER" id="PTHR12236">
    <property type="entry name" value="STRUCTURAL CONTITUENT OF CUTICLE"/>
    <property type="match status" value="1"/>
</dbReference>
<dbReference type="OrthoDB" id="6595597at2759"/>
<dbReference type="PROSITE" id="PS00233">
    <property type="entry name" value="CHIT_BIND_RR_1"/>
    <property type="match status" value="1"/>
</dbReference>
<dbReference type="Pfam" id="PF00379">
    <property type="entry name" value="Chitin_bind_4"/>
    <property type="match status" value="1"/>
</dbReference>
<keyword evidence="5" id="KW-1185">Reference proteome</keyword>
<accession>A0A6P9A3Q3</accession>
<feature type="compositionally biased region" description="Low complexity" evidence="3">
    <location>
        <begin position="101"/>
        <end position="112"/>
    </location>
</feature>
<evidence type="ECO:0000256" key="3">
    <source>
        <dbReference type="SAM" id="MobiDB-lite"/>
    </source>
</evidence>
<gene>
    <name evidence="6" type="primary">LOC117651970</name>
</gene>
<evidence type="ECO:0000256" key="2">
    <source>
        <dbReference type="PROSITE-ProRule" id="PRU00497"/>
    </source>
</evidence>
<evidence type="ECO:0000313" key="6">
    <source>
        <dbReference type="RefSeq" id="XP_034252487.1"/>
    </source>
</evidence>
<organism evidence="6">
    <name type="scientific">Thrips palmi</name>
    <name type="common">Melon thrips</name>
    <dbReference type="NCBI Taxonomy" id="161013"/>
    <lineage>
        <taxon>Eukaryota</taxon>
        <taxon>Metazoa</taxon>
        <taxon>Ecdysozoa</taxon>
        <taxon>Arthropoda</taxon>
        <taxon>Hexapoda</taxon>
        <taxon>Insecta</taxon>
        <taxon>Pterygota</taxon>
        <taxon>Neoptera</taxon>
        <taxon>Paraneoptera</taxon>
        <taxon>Thysanoptera</taxon>
        <taxon>Terebrantia</taxon>
        <taxon>Thripoidea</taxon>
        <taxon>Thripidae</taxon>
        <taxon>Thrips</taxon>
    </lineage>
</organism>
<feature type="compositionally biased region" description="Basic and acidic residues" evidence="3">
    <location>
        <begin position="74"/>
        <end position="83"/>
    </location>
</feature>
<evidence type="ECO:0000256" key="4">
    <source>
        <dbReference type="SAM" id="SignalP"/>
    </source>
</evidence>
<dbReference type="GO" id="GO:0042302">
    <property type="term" value="F:structural constituent of cuticle"/>
    <property type="evidence" value="ECO:0007669"/>
    <property type="project" value="UniProtKB-UniRule"/>
</dbReference>
<evidence type="ECO:0000256" key="1">
    <source>
        <dbReference type="ARBA" id="ARBA00022460"/>
    </source>
</evidence>
<reference evidence="6" key="1">
    <citation type="submission" date="2025-08" db="UniProtKB">
        <authorList>
            <consortium name="RefSeq"/>
        </authorList>
    </citation>
    <scope>IDENTIFICATION</scope>
    <source>
        <tissue evidence="6">Total insect</tissue>
    </source>
</reference>